<organism evidence="1 2">
    <name type="scientific">Pontivivens nitratireducens</name>
    <dbReference type="NCBI Taxonomy" id="2758038"/>
    <lineage>
        <taxon>Bacteria</taxon>
        <taxon>Pseudomonadati</taxon>
        <taxon>Pseudomonadota</taxon>
        <taxon>Alphaproteobacteria</taxon>
        <taxon>Rhodobacterales</taxon>
        <taxon>Paracoccaceae</taxon>
        <taxon>Pontivivens</taxon>
    </lineage>
</organism>
<geneLocation type="plasmid" evidence="1 2">
    <name>unnamed5</name>
</geneLocation>
<dbReference type="SMART" id="SM01101">
    <property type="entry name" value="CRISPR_assoc"/>
    <property type="match status" value="1"/>
</dbReference>
<dbReference type="InterPro" id="IPR010179">
    <property type="entry name" value="CRISPR-assoc_prot_Cse3"/>
</dbReference>
<dbReference type="EMBL" id="CP049816">
    <property type="protein sequence ID" value="QIK42544.1"/>
    <property type="molecule type" value="Genomic_DNA"/>
</dbReference>
<evidence type="ECO:0000313" key="1">
    <source>
        <dbReference type="EMBL" id="QIK42544.1"/>
    </source>
</evidence>
<dbReference type="KEGG" id="mon:G8E03_16985"/>
<gene>
    <name evidence="1" type="ORF">G8E03_16985</name>
</gene>
<reference evidence="1 2" key="1">
    <citation type="submission" date="2020-03" db="EMBL/GenBank/DDBJ databases">
        <title>Complete genome sequence of Monaibacterium sp. ALG8 with diverse plasmids.</title>
        <authorList>
            <person name="Sun C."/>
        </authorList>
    </citation>
    <scope>NUCLEOTIDE SEQUENCE [LARGE SCALE GENOMIC DNA]</scope>
    <source>
        <strain evidence="1 2">ALG8</strain>
        <plasmid evidence="1 2">unnamed5</plasmid>
    </source>
</reference>
<dbReference type="RefSeq" id="WP_166195470.1">
    <property type="nucleotide sequence ID" value="NZ_CP049816.1"/>
</dbReference>
<evidence type="ECO:0000313" key="2">
    <source>
        <dbReference type="Proteomes" id="UP000500791"/>
    </source>
</evidence>
<proteinExistence type="predicted"/>
<keyword evidence="2" id="KW-1185">Reference proteome</keyword>
<dbReference type="Proteomes" id="UP000500791">
    <property type="component" value="Plasmid unnamed5"/>
</dbReference>
<protein>
    <submittedName>
        <fullName evidence="1">Type I-E CRISPR-associated protein Cas6/Cse3/CasE</fullName>
    </submittedName>
</protein>
<dbReference type="Pfam" id="PF08798">
    <property type="entry name" value="CRISPR_assoc"/>
    <property type="match status" value="1"/>
</dbReference>
<sequence>MSGLHMVHIPLAPHDLARIAGQRGWTRATARDPVGTFDEGVALHHLSVEAFGPGALKPFRLMVAPGGRSAALYGYSHHTADALRGTAHAIAPPEIADLMSPEGLRAKPMPQNWTAGQRVGFDLRVRPVRRLKKAVGGRRPGAEIDVFVHEALSRFDADENGMLTSGRSRAAVYGDWLAERLAGDGIARLEGPAELVSFARERAVRKGRAVEGPAAVLRGTLVIERPAAFADLLHRGIGRHTAYGYGMVLLRAPQEQPIGE</sequence>
<dbReference type="Gene3D" id="3.30.70.1210">
    <property type="entry name" value="Crispr-associated protein, domain 2"/>
    <property type="match status" value="1"/>
</dbReference>
<name>A0A6G7VRB9_9RHOB</name>
<accession>A0A6G7VRB9</accession>
<dbReference type="AlphaFoldDB" id="A0A6G7VRB9"/>
<dbReference type="SUPFAM" id="SSF117987">
    <property type="entry name" value="CRISPR-associated protein"/>
    <property type="match status" value="1"/>
</dbReference>
<keyword evidence="1" id="KW-0614">Plasmid</keyword>